<keyword evidence="11" id="KW-0539">Nucleus</keyword>
<dbReference type="Gene3D" id="3.40.50.150">
    <property type="entry name" value="Vaccinia Virus protein VP39"/>
    <property type="match status" value="1"/>
</dbReference>
<dbReference type="Proteomes" id="UP001152797">
    <property type="component" value="Unassembled WGS sequence"/>
</dbReference>
<keyword evidence="10" id="KW-0804">Transcription</keyword>
<dbReference type="EMBL" id="CAMXCT030003259">
    <property type="protein sequence ID" value="CAL4790711.1"/>
    <property type="molecule type" value="Genomic_DNA"/>
</dbReference>
<dbReference type="GO" id="GO:0035242">
    <property type="term" value="F:protein-arginine omega-N asymmetric methyltransferase activity"/>
    <property type="evidence" value="ECO:0007669"/>
    <property type="project" value="UniProtKB-EC"/>
</dbReference>
<dbReference type="PROSITE" id="PS51678">
    <property type="entry name" value="SAM_MT_PRMT"/>
    <property type="match status" value="1"/>
</dbReference>
<evidence type="ECO:0000256" key="7">
    <source>
        <dbReference type="ARBA" id="ARBA00022691"/>
    </source>
</evidence>
<accession>A0A9P1G742</accession>
<dbReference type="Gene3D" id="2.70.160.11">
    <property type="entry name" value="Hnrnp arginine n-methyltransferase1"/>
    <property type="match status" value="1"/>
</dbReference>
<evidence type="ECO:0000256" key="12">
    <source>
        <dbReference type="ARBA" id="ARBA00049086"/>
    </source>
</evidence>
<evidence type="ECO:0000313" key="15">
    <source>
        <dbReference type="EMBL" id="CAI4003399.1"/>
    </source>
</evidence>
<dbReference type="Pfam" id="PF06325">
    <property type="entry name" value="PrmA"/>
    <property type="match status" value="1"/>
</dbReference>
<dbReference type="EC" id="2.1.1.319" evidence="3"/>
<keyword evidence="5 13" id="KW-0489">Methyltransferase</keyword>
<evidence type="ECO:0000256" key="6">
    <source>
        <dbReference type="ARBA" id="ARBA00022679"/>
    </source>
</evidence>
<dbReference type="AlphaFoldDB" id="A0A9P1G742"/>
<comment type="catalytic activity">
    <reaction evidence="12">
        <text>L-arginyl-[protein] + 2 S-adenosyl-L-methionine = N(omega),N(omega)-dimethyl-L-arginyl-[protein] + 2 S-adenosyl-L-homocysteine + 2 H(+)</text>
        <dbReference type="Rhea" id="RHEA:48096"/>
        <dbReference type="Rhea" id="RHEA-COMP:10532"/>
        <dbReference type="Rhea" id="RHEA-COMP:11991"/>
        <dbReference type="ChEBI" id="CHEBI:15378"/>
        <dbReference type="ChEBI" id="CHEBI:29965"/>
        <dbReference type="ChEBI" id="CHEBI:57856"/>
        <dbReference type="ChEBI" id="CHEBI:59789"/>
        <dbReference type="ChEBI" id="CHEBI:61897"/>
        <dbReference type="EC" id="2.1.1.319"/>
    </reaction>
</comment>
<keyword evidence="6 13" id="KW-0808">Transferase</keyword>
<evidence type="ECO:0000313" key="17">
    <source>
        <dbReference type="Proteomes" id="UP001152797"/>
    </source>
</evidence>
<evidence type="ECO:0000256" key="4">
    <source>
        <dbReference type="ARBA" id="ARBA00022490"/>
    </source>
</evidence>
<evidence type="ECO:0000259" key="14">
    <source>
        <dbReference type="Pfam" id="PF22528"/>
    </source>
</evidence>
<proteinExistence type="predicted"/>
<evidence type="ECO:0000256" key="2">
    <source>
        <dbReference type="ARBA" id="ARBA00004496"/>
    </source>
</evidence>
<dbReference type="GO" id="GO:0070611">
    <property type="term" value="F:histone H3R2 methyltransferase activity"/>
    <property type="evidence" value="ECO:0007669"/>
    <property type="project" value="TreeGrafter"/>
</dbReference>
<reference evidence="15" key="1">
    <citation type="submission" date="2022-10" db="EMBL/GenBank/DDBJ databases">
        <authorList>
            <person name="Chen Y."/>
            <person name="Dougan E. K."/>
            <person name="Chan C."/>
            <person name="Rhodes N."/>
            <person name="Thang M."/>
        </authorList>
    </citation>
    <scope>NUCLEOTIDE SEQUENCE</scope>
</reference>
<keyword evidence="8" id="KW-0156">Chromatin regulator</keyword>
<evidence type="ECO:0000256" key="10">
    <source>
        <dbReference type="ARBA" id="ARBA00023163"/>
    </source>
</evidence>
<evidence type="ECO:0000256" key="1">
    <source>
        <dbReference type="ARBA" id="ARBA00004123"/>
    </source>
</evidence>
<evidence type="ECO:0000256" key="9">
    <source>
        <dbReference type="ARBA" id="ARBA00023015"/>
    </source>
</evidence>
<dbReference type="Pfam" id="PF22528">
    <property type="entry name" value="PRMT_C"/>
    <property type="match status" value="1"/>
</dbReference>
<name>A0A9P1G742_9DINO</name>
<evidence type="ECO:0000256" key="8">
    <source>
        <dbReference type="ARBA" id="ARBA00022853"/>
    </source>
</evidence>
<dbReference type="PANTHER" id="PTHR11006:SF10">
    <property type="entry name" value="HISTONE-ARGININE METHYLTRANSFERASE CARMER-RELATED"/>
    <property type="match status" value="1"/>
</dbReference>
<dbReference type="InterPro" id="IPR029063">
    <property type="entry name" value="SAM-dependent_MTases_sf"/>
</dbReference>
<keyword evidence="7 13" id="KW-0949">S-adenosyl-L-methionine</keyword>
<sequence length="533" mass="59230">MAAPNASSEGHHVILSPYRFDANELRWLPTGEAAAKVRMSKEAAKNWRLVLGNQSVALSEIRSTSMLSPNFLILELVKQGHVGLRCEDESGLKHFVAELSKRKADYERFEQYDQSSVQSYFQYYAKLANQQNMLQDGVRTSTYNRAIVENVDDFQGKLAMDLGAGSGILSFFAVQAGAEKVYAVEASSMGEVVRLLADANAFLTKKIEVINRPVETITAAELDGKVDVLVSEPIGTFLFNERMIESYLCARDRFLKPGGKMFPNAGTLCVAPFSDSLLHWEQANKNGFWKNTNFYGIDLSAAVQRCAKEHFRQPIVDYINPECLVSKAIETRFDFMTISVESLQKIEIPFDFEISQPCLVHGLAGWFDAYFEGSNQTVVLSTAPWCSGTHWYQIRFLLEVPLAVNAGQHVEGTLKMEANSLQSYYLSIFMRIKGTDISSSAPCIDLKDPEYRFYTSANSYCPPGTAQAAGQQPASPQQYQQAHFAQTQNILPGQAFAAQCETRAPWVEATAVWGAAPQRPETAPMTNGFGPRT</sequence>
<protein>
    <recommendedName>
        <fullName evidence="3">type I protein arginine methyltransferase</fullName>
        <ecNumber evidence="3">2.1.1.319</ecNumber>
    </recommendedName>
</protein>
<organism evidence="15">
    <name type="scientific">Cladocopium goreaui</name>
    <dbReference type="NCBI Taxonomy" id="2562237"/>
    <lineage>
        <taxon>Eukaryota</taxon>
        <taxon>Sar</taxon>
        <taxon>Alveolata</taxon>
        <taxon>Dinophyceae</taxon>
        <taxon>Suessiales</taxon>
        <taxon>Symbiodiniaceae</taxon>
        <taxon>Cladocopium</taxon>
    </lineage>
</organism>
<dbReference type="PANTHER" id="PTHR11006">
    <property type="entry name" value="PROTEIN ARGININE N-METHYLTRANSFERASE"/>
    <property type="match status" value="1"/>
</dbReference>
<dbReference type="EMBL" id="CAMXCT020003259">
    <property type="protein sequence ID" value="CAL1156774.1"/>
    <property type="molecule type" value="Genomic_DNA"/>
</dbReference>
<evidence type="ECO:0000256" key="13">
    <source>
        <dbReference type="PROSITE-ProRule" id="PRU01015"/>
    </source>
</evidence>
<gene>
    <name evidence="15" type="ORF">C1SCF055_LOCUS29271</name>
</gene>
<comment type="caution">
    <text evidence="15">The sequence shown here is derived from an EMBL/GenBank/DDBJ whole genome shotgun (WGS) entry which is preliminary data.</text>
</comment>
<evidence type="ECO:0000313" key="16">
    <source>
        <dbReference type="EMBL" id="CAL1156774.1"/>
    </source>
</evidence>
<dbReference type="GO" id="GO:0005737">
    <property type="term" value="C:cytoplasm"/>
    <property type="evidence" value="ECO:0007669"/>
    <property type="project" value="UniProtKB-SubCell"/>
</dbReference>
<keyword evidence="4" id="KW-0963">Cytoplasm</keyword>
<evidence type="ECO:0000256" key="11">
    <source>
        <dbReference type="ARBA" id="ARBA00023242"/>
    </source>
</evidence>
<feature type="domain" description="Protein arginine N-methyltransferase" evidence="14">
    <location>
        <begin position="266"/>
        <end position="430"/>
    </location>
</feature>
<dbReference type="EMBL" id="CAMXCT010003259">
    <property type="protein sequence ID" value="CAI4003399.1"/>
    <property type="molecule type" value="Genomic_DNA"/>
</dbReference>
<dbReference type="InterPro" id="IPR055135">
    <property type="entry name" value="PRMT_dom"/>
</dbReference>
<comment type="subcellular location">
    <subcellularLocation>
        <location evidence="2">Cytoplasm</location>
    </subcellularLocation>
    <subcellularLocation>
        <location evidence="1">Nucleus</location>
    </subcellularLocation>
</comment>
<dbReference type="GO" id="GO:0032259">
    <property type="term" value="P:methylation"/>
    <property type="evidence" value="ECO:0007669"/>
    <property type="project" value="UniProtKB-KW"/>
</dbReference>
<dbReference type="OrthoDB" id="7848332at2759"/>
<evidence type="ECO:0000256" key="5">
    <source>
        <dbReference type="ARBA" id="ARBA00022603"/>
    </source>
</evidence>
<dbReference type="InterPro" id="IPR025799">
    <property type="entry name" value="Arg_MeTrfase"/>
</dbReference>
<keyword evidence="9" id="KW-0805">Transcription regulation</keyword>
<dbReference type="CDD" id="cd02440">
    <property type="entry name" value="AdoMet_MTases"/>
    <property type="match status" value="1"/>
</dbReference>
<reference evidence="16" key="2">
    <citation type="submission" date="2024-04" db="EMBL/GenBank/DDBJ databases">
        <authorList>
            <person name="Chen Y."/>
            <person name="Shah S."/>
            <person name="Dougan E. K."/>
            <person name="Thang M."/>
            <person name="Chan C."/>
        </authorList>
    </citation>
    <scope>NUCLEOTIDE SEQUENCE [LARGE SCALE GENOMIC DNA]</scope>
</reference>
<keyword evidence="17" id="KW-1185">Reference proteome</keyword>
<dbReference type="GO" id="GO:0005634">
    <property type="term" value="C:nucleus"/>
    <property type="evidence" value="ECO:0007669"/>
    <property type="project" value="UniProtKB-SubCell"/>
</dbReference>
<dbReference type="SUPFAM" id="SSF53335">
    <property type="entry name" value="S-adenosyl-L-methionine-dependent methyltransferases"/>
    <property type="match status" value="1"/>
</dbReference>
<evidence type="ECO:0000256" key="3">
    <source>
        <dbReference type="ARBA" id="ARBA00011925"/>
    </source>
</evidence>